<dbReference type="Proteomes" id="UP000886469">
    <property type="component" value="Unassembled WGS sequence"/>
</dbReference>
<dbReference type="InterPro" id="IPR050166">
    <property type="entry name" value="ABC_transporter_ATP-bind"/>
</dbReference>
<evidence type="ECO:0000313" key="8">
    <source>
        <dbReference type="Proteomes" id="UP000886469"/>
    </source>
</evidence>
<accession>A0ABX1T7H1</accession>
<dbReference type="SUPFAM" id="SSF52540">
    <property type="entry name" value="P-loop containing nucleoside triphosphate hydrolases"/>
    <property type="match status" value="1"/>
</dbReference>
<comment type="caution">
    <text evidence="7">The sequence shown here is derived from an EMBL/GenBank/DDBJ whole genome shotgun (WGS) entry which is preliminary data.</text>
</comment>
<dbReference type="GO" id="GO:0005524">
    <property type="term" value="F:ATP binding"/>
    <property type="evidence" value="ECO:0007669"/>
    <property type="project" value="UniProtKB-KW"/>
</dbReference>
<evidence type="ECO:0000259" key="6">
    <source>
        <dbReference type="PROSITE" id="PS50893"/>
    </source>
</evidence>
<gene>
    <name evidence="7" type="ORF">E4Q08_04290</name>
</gene>
<dbReference type="InterPro" id="IPR003439">
    <property type="entry name" value="ABC_transporter-like_ATP-bd"/>
</dbReference>
<keyword evidence="8" id="KW-1185">Reference proteome</keyword>
<dbReference type="EMBL" id="SPMX01000009">
    <property type="protein sequence ID" value="NMQ04530.1"/>
    <property type="molecule type" value="Genomic_DNA"/>
</dbReference>
<comment type="similarity">
    <text evidence="1">Belongs to the ABC transporter superfamily.</text>
</comment>
<dbReference type="RefSeq" id="WP_169069468.1">
    <property type="nucleotide sequence ID" value="NZ_JAZKUC010000001.1"/>
</dbReference>
<keyword evidence="3" id="KW-0472">Membrane</keyword>
<reference evidence="7" key="1">
    <citation type="submission" date="2019-03" db="EMBL/GenBank/DDBJ databases">
        <title>Metabolic reconstructions from genomes of highly enriched 'Candidatus Accumulibacter' and 'Candidatus Competibacter' bioreactor populations.</title>
        <authorList>
            <person name="Annavajhala M.K."/>
            <person name="Welles L."/>
            <person name="Abbas B."/>
            <person name="Sorokin D."/>
            <person name="Park H."/>
            <person name="Van Loosdrecht M."/>
            <person name="Chandran K."/>
        </authorList>
    </citation>
    <scope>NUCLEOTIDE SEQUENCE</scope>
    <source>
        <strain evidence="7">SBR_L</strain>
    </source>
</reference>
<dbReference type="PROSITE" id="PS00211">
    <property type="entry name" value="ABC_TRANSPORTER_1"/>
    <property type="match status" value="1"/>
</dbReference>
<protein>
    <submittedName>
        <fullName evidence="7">ABC transporter ATP-binding protein</fullName>
    </submittedName>
</protein>
<keyword evidence="3" id="KW-1003">Cell membrane</keyword>
<dbReference type="Gene3D" id="3.40.50.300">
    <property type="entry name" value="P-loop containing nucleotide triphosphate hydrolases"/>
    <property type="match status" value="1"/>
</dbReference>
<dbReference type="PANTHER" id="PTHR42788:SF19">
    <property type="entry name" value="ALIPHATIC SULFONATES IMPORT ATP-BINDING PROTEIN SSUB 2"/>
    <property type="match status" value="1"/>
</dbReference>
<organism evidence="7 8">
    <name type="scientific">Candidatus Accumulibacter contiguus</name>
    <dbReference type="NCBI Taxonomy" id="2954381"/>
    <lineage>
        <taxon>Bacteria</taxon>
        <taxon>Pseudomonadati</taxon>
        <taxon>Pseudomonadota</taxon>
        <taxon>Betaproteobacteria</taxon>
        <taxon>Candidatus Accumulibacter</taxon>
    </lineage>
</organism>
<evidence type="ECO:0000256" key="5">
    <source>
        <dbReference type="ARBA" id="ARBA00022840"/>
    </source>
</evidence>
<sequence length="272" mass="29917">MSQPLLALAVKAKDFQTHHVIDNVEFSIDQGQVVSLVGPSGCGKSTLLRIIAGLGSDYQGEVRVKGERPHLHSRDVGFIFQEPRLLPWLTVAENVGFDLGRAGGKHPRVHELLTEVGLADFANAYPKQLSGGMAQRAAIARGLFTQPALLLLDEPFSAVDAFTRMRLQDLLLSITSHHDTTLLMVTHDVNESAYLSDRVVVMASRPGRISGEIEIGLPRPRDRRNLQLTQRAADILNLLNGGQPDSLDFSENPEQSVGCREPLFISRFNFAH</sequence>
<evidence type="ECO:0000256" key="1">
    <source>
        <dbReference type="ARBA" id="ARBA00005417"/>
    </source>
</evidence>
<dbReference type="PANTHER" id="PTHR42788">
    <property type="entry name" value="TAURINE IMPORT ATP-BINDING PROTEIN-RELATED"/>
    <property type="match status" value="1"/>
</dbReference>
<dbReference type="SMART" id="SM00382">
    <property type="entry name" value="AAA"/>
    <property type="match status" value="1"/>
</dbReference>
<dbReference type="Pfam" id="PF00005">
    <property type="entry name" value="ABC_tran"/>
    <property type="match status" value="1"/>
</dbReference>
<proteinExistence type="inferred from homology"/>
<evidence type="ECO:0000256" key="4">
    <source>
        <dbReference type="ARBA" id="ARBA00022741"/>
    </source>
</evidence>
<dbReference type="PROSITE" id="PS50893">
    <property type="entry name" value="ABC_TRANSPORTER_2"/>
    <property type="match status" value="1"/>
</dbReference>
<name>A0ABX1T7H1_9PROT</name>
<evidence type="ECO:0000256" key="2">
    <source>
        <dbReference type="ARBA" id="ARBA00022448"/>
    </source>
</evidence>
<keyword evidence="4" id="KW-0547">Nucleotide-binding</keyword>
<keyword evidence="5 7" id="KW-0067">ATP-binding</keyword>
<feature type="domain" description="ABC transporter" evidence="6">
    <location>
        <begin position="5"/>
        <end position="229"/>
    </location>
</feature>
<evidence type="ECO:0000313" key="7">
    <source>
        <dbReference type="EMBL" id="NMQ04530.1"/>
    </source>
</evidence>
<dbReference type="InterPro" id="IPR017871">
    <property type="entry name" value="ABC_transporter-like_CS"/>
</dbReference>
<dbReference type="InterPro" id="IPR003593">
    <property type="entry name" value="AAA+_ATPase"/>
</dbReference>
<keyword evidence="2" id="KW-0813">Transport</keyword>
<evidence type="ECO:0000256" key="3">
    <source>
        <dbReference type="ARBA" id="ARBA00022475"/>
    </source>
</evidence>
<dbReference type="InterPro" id="IPR027417">
    <property type="entry name" value="P-loop_NTPase"/>
</dbReference>
<dbReference type="CDD" id="cd03293">
    <property type="entry name" value="ABC_NrtD_SsuB_transporters"/>
    <property type="match status" value="1"/>
</dbReference>